<dbReference type="OrthoDB" id="296814at2759"/>
<organism evidence="1 2">
    <name type="scientific">Paramecium sonneborni</name>
    <dbReference type="NCBI Taxonomy" id="65129"/>
    <lineage>
        <taxon>Eukaryota</taxon>
        <taxon>Sar</taxon>
        <taxon>Alveolata</taxon>
        <taxon>Ciliophora</taxon>
        <taxon>Intramacronucleata</taxon>
        <taxon>Oligohymenophorea</taxon>
        <taxon>Peniculida</taxon>
        <taxon>Parameciidae</taxon>
        <taxon>Paramecium</taxon>
    </lineage>
</organism>
<proteinExistence type="predicted"/>
<reference evidence="1" key="1">
    <citation type="submission" date="2021-01" db="EMBL/GenBank/DDBJ databases">
        <authorList>
            <consortium name="Genoscope - CEA"/>
            <person name="William W."/>
        </authorList>
    </citation>
    <scope>NUCLEOTIDE SEQUENCE</scope>
</reference>
<gene>
    <name evidence="1" type="ORF">PSON_ATCC_30995.1.T0440233</name>
</gene>
<protein>
    <submittedName>
        <fullName evidence="1">Uncharacterized protein</fullName>
    </submittedName>
</protein>
<evidence type="ECO:0000313" key="2">
    <source>
        <dbReference type="Proteomes" id="UP000692954"/>
    </source>
</evidence>
<name>A0A8S1N038_9CILI</name>
<dbReference type="AlphaFoldDB" id="A0A8S1N038"/>
<dbReference type="EMBL" id="CAJJDN010000044">
    <property type="protein sequence ID" value="CAD8083116.1"/>
    <property type="molecule type" value="Genomic_DNA"/>
</dbReference>
<accession>A0A8S1N038</accession>
<dbReference type="Proteomes" id="UP000692954">
    <property type="component" value="Unassembled WGS sequence"/>
</dbReference>
<comment type="caution">
    <text evidence="1">The sequence shown here is derived from an EMBL/GenBank/DDBJ whole genome shotgun (WGS) entry which is preliminary data.</text>
</comment>
<sequence length="497" mass="60033">MKYTPRIQMEGNQFHLIYEQTNDELLDILEKGVSKNILVLRENGYCVTDKITKIKYIVNYSRKFLKLSFQKYDVLEYDMGNLIESLSLKLYQQQNQMKMMFSKVNQLNESYIREIEYAPTDIVIEIVFGKMIIGKFYISYIIGNSLMSVDERYARFQLINLEMLEDNTLSLEIFKANPLNLHFLTQFTAIDKFIDLIYRTFIPLQLLNNKLISSNFFCQLYQYYLMIYPNQQFATIFFGIRSERSNNYLGIHPLLIQMKTYFVNDKLQVEIEQADAFALLNGYHQLVDFAFFKKEIHEVITKWSFLTCQELDEFFQKFLFIGFAYILLYPKREQLFQLLRKTNWEHILNPLILKIANLHLTLSQKQRQDSIIIDYKRFFILHIDKFFHLFEYTMSKEQREGRENPIMHILKQYWERLDKNCSNIVKNGFKENEINSQFQKLNMVQFQGDRILFIFQSIEYNVLNTQIIIKFDQGHEIQRWRFNEFPKQEQELIIRQF</sequence>
<keyword evidence="2" id="KW-1185">Reference proteome</keyword>
<evidence type="ECO:0000313" key="1">
    <source>
        <dbReference type="EMBL" id="CAD8083116.1"/>
    </source>
</evidence>